<feature type="binding site" evidence="16">
    <location>
        <position position="112"/>
    </location>
    <ligand>
        <name>Fe cation</name>
        <dbReference type="ChEBI" id="CHEBI:24875"/>
    </ligand>
</feature>
<feature type="binding site" evidence="16">
    <location>
        <position position="264"/>
    </location>
    <ligand>
        <name>substrate</name>
    </ligand>
</feature>
<gene>
    <name evidence="16" type="primary">kae1</name>
    <name evidence="18" type="ORF">NEF87_001300</name>
</gene>
<evidence type="ECO:0000256" key="8">
    <source>
        <dbReference type="ARBA" id="ARBA00022777"/>
    </source>
</evidence>
<evidence type="ECO:0000259" key="17">
    <source>
        <dbReference type="PROSITE" id="PS50011"/>
    </source>
</evidence>
<feature type="binding site" evidence="16">
    <location>
        <position position="178"/>
    </location>
    <ligand>
        <name>substrate</name>
    </ligand>
</feature>
<dbReference type="InterPro" id="IPR034680">
    <property type="entry name" value="Kae1_archaea_euk"/>
</dbReference>
<dbReference type="Gene3D" id="3.30.200.20">
    <property type="entry name" value="Phosphorylase Kinase, domain 1"/>
    <property type="match status" value="1"/>
</dbReference>
<dbReference type="InterPro" id="IPR011009">
    <property type="entry name" value="Kinase-like_dom_sf"/>
</dbReference>
<dbReference type="NCBIfam" id="TIGR03722">
    <property type="entry name" value="arch_KAE1"/>
    <property type="match status" value="1"/>
</dbReference>
<comment type="similarity">
    <text evidence="1">Belongs to the protein kinase superfamily. RIO-type Ser/Thr kinase family.</text>
</comment>
<feature type="binding site" evidence="16">
    <location>
        <position position="174"/>
    </location>
    <ligand>
        <name>substrate</name>
    </ligand>
</feature>
<keyword evidence="10" id="KW-0460">Magnesium</keyword>
<organism evidence="18 19">
    <name type="scientific">Candidatus Lokiarchaeum ossiferum</name>
    <dbReference type="NCBI Taxonomy" id="2951803"/>
    <lineage>
        <taxon>Archaea</taxon>
        <taxon>Promethearchaeati</taxon>
        <taxon>Promethearchaeota</taxon>
        <taxon>Promethearchaeia</taxon>
        <taxon>Promethearchaeales</taxon>
        <taxon>Promethearchaeaceae</taxon>
        <taxon>Candidatus Lokiarchaeum</taxon>
    </lineage>
</organism>
<protein>
    <recommendedName>
        <fullName evidence="16">tRNA N6-adenosine threonylcarbamoyltransferase</fullName>
        <ecNumber evidence="16">2.3.1.234</ecNumber>
    </recommendedName>
    <alternativeName>
        <fullName evidence="16">N6-L-threonylcarbamoyladenine synthase</fullName>
        <shortName evidence="16">t(6)A synthase</shortName>
    </alternativeName>
    <alternativeName>
        <fullName evidence="16">t(6)A37 threonylcarbamoyladenosine biosynthesis protein Kae1</fullName>
    </alternativeName>
    <alternativeName>
        <fullName evidence="16">tRNA threonylcarbamoyladenosine biosynthesis protein Kae1</fullName>
    </alternativeName>
</protein>
<reference evidence="18" key="1">
    <citation type="submission" date="2022-09" db="EMBL/GenBank/DDBJ databases">
        <title>Actin cytoskeleton and complex cell architecture in an #Asgard archaeon.</title>
        <authorList>
            <person name="Ponce Toledo R.I."/>
            <person name="Schleper C."/>
            <person name="Rodrigues Oliveira T."/>
            <person name="Wollweber F."/>
            <person name="Xu J."/>
            <person name="Rittmann S."/>
            <person name="Klingl A."/>
            <person name="Pilhofer M."/>
        </authorList>
    </citation>
    <scope>NUCLEOTIDE SEQUENCE</scope>
    <source>
        <strain evidence="18">B-35</strain>
    </source>
</reference>
<keyword evidence="4 16" id="KW-0808">Transferase</keyword>
<dbReference type="SMART" id="SM00090">
    <property type="entry name" value="RIO"/>
    <property type="match status" value="1"/>
</dbReference>
<dbReference type="Pfam" id="PF01163">
    <property type="entry name" value="RIO1"/>
    <property type="match status" value="1"/>
</dbReference>
<dbReference type="InterPro" id="IPR043129">
    <property type="entry name" value="ATPase_NBD"/>
</dbReference>
<feature type="domain" description="Protein kinase" evidence="17">
    <location>
        <begin position="365"/>
        <end position="586"/>
    </location>
</feature>
<dbReference type="Pfam" id="PF00814">
    <property type="entry name" value="TsaD"/>
    <property type="match status" value="1"/>
</dbReference>
<feature type="binding site" evidence="16">
    <location>
        <begin position="129"/>
        <end position="133"/>
    </location>
    <ligand>
        <name>substrate</name>
    </ligand>
</feature>
<sequence length="586" mass="65905">MICLGIESTAHTFSVGLITDTGKLLGLSSDTYMPSEGGLKPIDVVEHHYNCYDSLLKSALIKAKIRLKEVGLIAFSQGPGLGPCLRVGAAVARALSLKLNIPLVGVNHCIAHIEIGREMCGVEDPVTLYVSGGNTIISAFDSDHYQVFGETLDLPIGNMLDMVAREIGIPHPGGPRMESLSKLGKKYFPLPYIVKGMDLSFSGLYSKIRSLLRNPNLWQKEYTQEDLIYSLQETSFAMLTEVFERAIAHTEKKSVLLTGGVAANQRLQEMISIIAKNHDAEFHVVPLKVAGDNGAMIAWAGIQQFHSGGADLIDATKIKPKWRMDQVPIPWKKEVENRIYLKQSGQNFPVISDTLLAEIKNLNFSHVNKILRKGAEATLFQGRWFERDVVVKFRSKKPYRVEKLDIQIRKQRTLIEGRALLSLAKMGFPVPPVYEVMPSEGIIVMKFLQADRLKDRMNSFNSSQIKIVFQKIGRLVATLHLADHMHGDLTTSNILYTDQNELFFIDFGLAKRDIGIEEMAMDIHLFKRVLQSTHGALFDRTYPAFIEGYQNCTQLSDKMELILSRVDHIELRGRYIAKDKRRKELH</sequence>
<evidence type="ECO:0000256" key="1">
    <source>
        <dbReference type="ARBA" id="ARBA00009196"/>
    </source>
</evidence>
<comment type="catalytic activity">
    <reaction evidence="14 16">
        <text>L-threonylcarbamoyladenylate + adenosine(37) in tRNA = N(6)-L-threonylcarbamoyladenosine(37) in tRNA + AMP + H(+)</text>
        <dbReference type="Rhea" id="RHEA:37059"/>
        <dbReference type="Rhea" id="RHEA-COMP:10162"/>
        <dbReference type="Rhea" id="RHEA-COMP:10163"/>
        <dbReference type="ChEBI" id="CHEBI:15378"/>
        <dbReference type="ChEBI" id="CHEBI:73682"/>
        <dbReference type="ChEBI" id="CHEBI:74411"/>
        <dbReference type="ChEBI" id="CHEBI:74418"/>
        <dbReference type="ChEBI" id="CHEBI:456215"/>
        <dbReference type="EC" id="2.3.1.234"/>
    </reaction>
</comment>
<accession>A0ABY6HNB8</accession>
<keyword evidence="12 16" id="KW-0012">Acyltransferase</keyword>
<comment type="similarity">
    <text evidence="16">Belongs to the KAE1 / TsaD family.</text>
</comment>
<evidence type="ECO:0000256" key="4">
    <source>
        <dbReference type="ARBA" id="ARBA00022679"/>
    </source>
</evidence>
<evidence type="ECO:0000313" key="18">
    <source>
        <dbReference type="EMBL" id="UYP45015.1"/>
    </source>
</evidence>
<dbReference type="PROSITE" id="PS01016">
    <property type="entry name" value="GLYCOPROTEASE"/>
    <property type="match status" value="1"/>
</dbReference>
<evidence type="ECO:0000256" key="12">
    <source>
        <dbReference type="ARBA" id="ARBA00023315"/>
    </source>
</evidence>
<dbReference type="NCBIfam" id="NF007174">
    <property type="entry name" value="PRK09605.1"/>
    <property type="match status" value="1"/>
</dbReference>
<dbReference type="InterPro" id="IPR000687">
    <property type="entry name" value="RIO_kinase"/>
</dbReference>
<dbReference type="InterPro" id="IPR000905">
    <property type="entry name" value="Gcp-like_dom"/>
</dbReference>
<evidence type="ECO:0000256" key="15">
    <source>
        <dbReference type="ARBA" id="ARBA00048679"/>
    </source>
</evidence>
<dbReference type="NCBIfam" id="NF011463">
    <property type="entry name" value="PRK14879.1-4"/>
    <property type="match status" value="1"/>
</dbReference>
<dbReference type="EC" id="2.3.1.234" evidence="16"/>
<keyword evidence="8" id="KW-0418">Kinase</keyword>
<dbReference type="Proteomes" id="UP001208689">
    <property type="component" value="Chromosome"/>
</dbReference>
<dbReference type="Gene3D" id="3.30.420.40">
    <property type="match status" value="2"/>
</dbReference>
<dbReference type="PRINTS" id="PR00789">
    <property type="entry name" value="OSIALOPTASE"/>
</dbReference>
<feature type="binding site" evidence="16">
    <location>
        <position position="108"/>
    </location>
    <ligand>
        <name>Fe cation</name>
        <dbReference type="ChEBI" id="CHEBI:24875"/>
    </ligand>
</feature>
<comment type="cofactor">
    <cofactor evidence="16">
        <name>Fe(2+)</name>
        <dbReference type="ChEBI" id="CHEBI:29033"/>
    </cofactor>
    <text evidence="16">Binds 1 Fe(2+) ion per subunit.</text>
</comment>
<evidence type="ECO:0000256" key="9">
    <source>
        <dbReference type="ARBA" id="ARBA00022840"/>
    </source>
</evidence>
<keyword evidence="11 16" id="KW-0408">Iron</keyword>
<feature type="binding site" evidence="16">
    <location>
        <position position="292"/>
    </location>
    <ligand>
        <name>Fe cation</name>
        <dbReference type="ChEBI" id="CHEBI:24875"/>
    </ligand>
</feature>
<comment type="catalytic activity">
    <reaction evidence="15">
        <text>L-seryl-[protein] + ATP = O-phospho-L-seryl-[protein] + ADP + H(+)</text>
        <dbReference type="Rhea" id="RHEA:17989"/>
        <dbReference type="Rhea" id="RHEA-COMP:9863"/>
        <dbReference type="Rhea" id="RHEA-COMP:11604"/>
        <dbReference type="ChEBI" id="CHEBI:15378"/>
        <dbReference type="ChEBI" id="CHEBI:29999"/>
        <dbReference type="ChEBI" id="CHEBI:30616"/>
        <dbReference type="ChEBI" id="CHEBI:83421"/>
        <dbReference type="ChEBI" id="CHEBI:456216"/>
        <dbReference type="EC" id="2.7.11.1"/>
    </reaction>
</comment>
<dbReference type="SUPFAM" id="SSF56112">
    <property type="entry name" value="Protein kinase-like (PK-like)"/>
    <property type="match status" value="1"/>
</dbReference>
<evidence type="ECO:0000256" key="16">
    <source>
        <dbReference type="HAMAP-Rule" id="MF_01446"/>
    </source>
</evidence>
<evidence type="ECO:0000256" key="11">
    <source>
        <dbReference type="ARBA" id="ARBA00023004"/>
    </source>
</evidence>
<dbReference type="EMBL" id="CP104013">
    <property type="protein sequence ID" value="UYP45015.1"/>
    <property type="molecule type" value="Genomic_DNA"/>
</dbReference>
<dbReference type="NCBIfam" id="TIGR00329">
    <property type="entry name" value="gcp_kae1"/>
    <property type="match status" value="1"/>
</dbReference>
<evidence type="ECO:0000256" key="5">
    <source>
        <dbReference type="ARBA" id="ARBA00022694"/>
    </source>
</evidence>
<dbReference type="SUPFAM" id="SSF53067">
    <property type="entry name" value="Actin-like ATPase domain"/>
    <property type="match status" value="1"/>
</dbReference>
<evidence type="ECO:0000256" key="3">
    <source>
        <dbReference type="ARBA" id="ARBA00022527"/>
    </source>
</evidence>
<dbReference type="Gene3D" id="1.10.510.10">
    <property type="entry name" value="Transferase(Phosphotransferase) domain 1"/>
    <property type="match status" value="1"/>
</dbReference>
<dbReference type="InterPro" id="IPR017861">
    <property type="entry name" value="KAE1/TsaD"/>
</dbReference>
<evidence type="ECO:0000256" key="10">
    <source>
        <dbReference type="ARBA" id="ARBA00022842"/>
    </source>
</evidence>
<dbReference type="NCBIfam" id="TIGR03724">
    <property type="entry name" value="arch_bud32"/>
    <property type="match status" value="1"/>
</dbReference>
<dbReference type="InterPro" id="IPR000719">
    <property type="entry name" value="Prot_kinase_dom"/>
</dbReference>
<dbReference type="InterPro" id="IPR017860">
    <property type="entry name" value="Peptidase_M22_CS"/>
</dbReference>
<evidence type="ECO:0000256" key="13">
    <source>
        <dbReference type="ARBA" id="ARBA00047899"/>
    </source>
</evidence>
<keyword evidence="2 16" id="KW-0963">Cytoplasm</keyword>
<name>A0ABY6HNB8_9ARCH</name>
<dbReference type="InterPro" id="IPR018934">
    <property type="entry name" value="RIO_dom"/>
</dbReference>
<keyword evidence="3" id="KW-0723">Serine/threonine-protein kinase</keyword>
<evidence type="ECO:0000256" key="7">
    <source>
        <dbReference type="ARBA" id="ARBA00022741"/>
    </source>
</evidence>
<evidence type="ECO:0000313" key="19">
    <source>
        <dbReference type="Proteomes" id="UP001208689"/>
    </source>
</evidence>
<evidence type="ECO:0000256" key="2">
    <source>
        <dbReference type="ARBA" id="ARBA00022490"/>
    </source>
</evidence>
<keyword evidence="9" id="KW-0067">ATP-binding</keyword>
<dbReference type="PANTHER" id="PTHR11735">
    <property type="entry name" value="TRNA N6-ADENOSINE THREONYLCARBAMOYLTRANSFERASE"/>
    <property type="match status" value="1"/>
</dbReference>
<evidence type="ECO:0000256" key="6">
    <source>
        <dbReference type="ARBA" id="ARBA00022723"/>
    </source>
</evidence>
<keyword evidence="6 16" id="KW-0479">Metal-binding</keyword>
<dbReference type="HAMAP" id="MF_01446">
    <property type="entry name" value="Kae1"/>
    <property type="match status" value="1"/>
</dbReference>
<comment type="subcellular location">
    <subcellularLocation>
        <location evidence="16">Cytoplasm</location>
    </subcellularLocation>
</comment>
<comment type="function">
    <text evidence="16">Required for the formation of a threonylcarbamoyl group on adenosine at position 37 (t(6)A37) in tRNAs that read codons beginning with adenine. Is probably involved in the transfer of the threonylcarbamoyl moiety of threonylcarbamoyl-AMP (TC-AMP) to the N6 group of A37.</text>
</comment>
<keyword evidence="7" id="KW-0547">Nucleotide-binding</keyword>
<dbReference type="PANTHER" id="PTHR11735:SF14">
    <property type="entry name" value="TRNA N6-ADENOSINE THREONYLCARBAMOYLTRANSFERASE"/>
    <property type="match status" value="1"/>
</dbReference>
<comment type="catalytic activity">
    <reaction evidence="13">
        <text>L-threonyl-[protein] + ATP = O-phospho-L-threonyl-[protein] + ADP + H(+)</text>
        <dbReference type="Rhea" id="RHEA:46608"/>
        <dbReference type="Rhea" id="RHEA-COMP:11060"/>
        <dbReference type="Rhea" id="RHEA-COMP:11605"/>
        <dbReference type="ChEBI" id="CHEBI:15378"/>
        <dbReference type="ChEBI" id="CHEBI:30013"/>
        <dbReference type="ChEBI" id="CHEBI:30616"/>
        <dbReference type="ChEBI" id="CHEBI:61977"/>
        <dbReference type="ChEBI" id="CHEBI:456216"/>
        <dbReference type="EC" id="2.7.11.1"/>
    </reaction>
</comment>
<evidence type="ECO:0000256" key="14">
    <source>
        <dbReference type="ARBA" id="ARBA00048117"/>
    </source>
</evidence>
<dbReference type="InterPro" id="IPR022495">
    <property type="entry name" value="Bud32"/>
</dbReference>
<proteinExistence type="inferred from homology"/>
<dbReference type="PROSITE" id="PS50011">
    <property type="entry name" value="PROTEIN_KINASE_DOM"/>
    <property type="match status" value="1"/>
</dbReference>
<feature type="binding site" evidence="16">
    <location>
        <position position="129"/>
    </location>
    <ligand>
        <name>Fe cation</name>
        <dbReference type="ChEBI" id="CHEBI:24875"/>
    </ligand>
</feature>
<keyword evidence="19" id="KW-1185">Reference proteome</keyword>
<feature type="binding site" evidence="16">
    <location>
        <position position="161"/>
    </location>
    <ligand>
        <name>substrate</name>
    </ligand>
</feature>
<keyword evidence="5 16" id="KW-0819">tRNA processing</keyword>